<dbReference type="PIRSF" id="PIRSF000812">
    <property type="entry name" value="AAD"/>
    <property type="match status" value="1"/>
</dbReference>
<organism evidence="1 2">
    <name type="scientific">Piscibacillus salipiscarius</name>
    <dbReference type="NCBI Taxonomy" id="299480"/>
    <lineage>
        <taxon>Bacteria</taxon>
        <taxon>Bacillati</taxon>
        <taxon>Bacillota</taxon>
        <taxon>Bacilli</taxon>
        <taxon>Bacillales</taxon>
        <taxon>Bacillaceae</taxon>
        <taxon>Piscibacillus</taxon>
    </lineage>
</organism>
<dbReference type="Gene3D" id="1.20.120.330">
    <property type="entry name" value="Nucleotidyltransferases domain 2"/>
    <property type="match status" value="1"/>
</dbReference>
<dbReference type="InterPro" id="IPR043519">
    <property type="entry name" value="NT_sf"/>
</dbReference>
<dbReference type="InterPro" id="IPR007530">
    <property type="entry name" value="Aminoglycoside_adenylylTfrase"/>
</dbReference>
<protein>
    <submittedName>
        <fullName evidence="1">Aminoglycoside 6-adenylyltransferase</fullName>
    </submittedName>
</protein>
<sequence>MRNETEMMDLILGTAQEDDRIRAVWMNGSRVNPNVKRDIMQDFDVVFAVKEIDSFQEDTDWIDRFGERVIMQKPSPSPWQNENHALTYLMQFQDGNRIDLNLVPTNKVSGIMKATESLTEILLDKDGLTPELPPPSDRDYHVPKPSEKEFQATCNEFWWVTPYVAKGLWREEVLYAKGVLEGPLRHALMNMLDWSIAIDYDFKISTGKFSKDLKDLLDEPTWNRLIDTFPKAHLEEIWQALEMMGDLFHDTAVSCAERLGFIYNESEEQHVREYIKRIRNNDM</sequence>
<accession>A0ABW5Q790</accession>
<gene>
    <name evidence="1" type="ORF">ACFSW4_02735</name>
</gene>
<reference evidence="2" key="1">
    <citation type="journal article" date="2019" name="Int. J. Syst. Evol. Microbiol.">
        <title>The Global Catalogue of Microorganisms (GCM) 10K type strain sequencing project: providing services to taxonomists for standard genome sequencing and annotation.</title>
        <authorList>
            <consortium name="The Broad Institute Genomics Platform"/>
            <consortium name="The Broad Institute Genome Sequencing Center for Infectious Disease"/>
            <person name="Wu L."/>
            <person name="Ma J."/>
        </authorList>
    </citation>
    <scope>NUCLEOTIDE SEQUENCE [LARGE SCALE GENOMIC DNA]</scope>
    <source>
        <strain evidence="2">TISTR 1571</strain>
    </source>
</reference>
<name>A0ABW5Q790_9BACI</name>
<dbReference type="Proteomes" id="UP001597452">
    <property type="component" value="Unassembled WGS sequence"/>
</dbReference>
<evidence type="ECO:0000313" key="2">
    <source>
        <dbReference type="Proteomes" id="UP001597452"/>
    </source>
</evidence>
<keyword evidence="2" id="KW-1185">Reference proteome</keyword>
<comment type="caution">
    <text evidence="1">The sequence shown here is derived from an EMBL/GenBank/DDBJ whole genome shotgun (WGS) entry which is preliminary data.</text>
</comment>
<dbReference type="Pfam" id="PF04439">
    <property type="entry name" value="Adenyl_transf"/>
    <property type="match status" value="1"/>
</dbReference>
<dbReference type="EMBL" id="JBHUMZ010000011">
    <property type="protein sequence ID" value="MFD2637790.1"/>
    <property type="molecule type" value="Genomic_DNA"/>
</dbReference>
<evidence type="ECO:0000313" key="1">
    <source>
        <dbReference type="EMBL" id="MFD2637790.1"/>
    </source>
</evidence>
<dbReference type="SUPFAM" id="SSF81631">
    <property type="entry name" value="PAP/OAS1 substrate-binding domain"/>
    <property type="match status" value="1"/>
</dbReference>
<dbReference type="Gene3D" id="3.30.460.10">
    <property type="entry name" value="Beta Polymerase, domain 2"/>
    <property type="match status" value="1"/>
</dbReference>
<dbReference type="SUPFAM" id="SSF81301">
    <property type="entry name" value="Nucleotidyltransferase"/>
    <property type="match status" value="1"/>
</dbReference>
<dbReference type="RefSeq" id="WP_054752256.1">
    <property type="nucleotide sequence ID" value="NZ_JBHUMZ010000011.1"/>
</dbReference>
<proteinExistence type="predicted"/>